<dbReference type="EMBL" id="JBHMEW010000063">
    <property type="protein sequence ID" value="MFB9212650.1"/>
    <property type="molecule type" value="Genomic_DNA"/>
</dbReference>
<keyword evidence="8" id="KW-1185">Reference proteome</keyword>
<evidence type="ECO:0000256" key="1">
    <source>
        <dbReference type="ARBA" id="ARBA00009902"/>
    </source>
</evidence>
<dbReference type="SUPFAM" id="SSF75005">
    <property type="entry name" value="Arabinanase/levansucrase/invertase"/>
    <property type="match status" value="1"/>
</dbReference>
<dbReference type="RefSeq" id="WP_290247579.1">
    <property type="nucleotide sequence ID" value="NZ_JAUFQT010000001.1"/>
</dbReference>
<dbReference type="EC" id="3.2.1.26" evidence="2"/>
<evidence type="ECO:0000313" key="8">
    <source>
        <dbReference type="Proteomes" id="UP001589654"/>
    </source>
</evidence>
<dbReference type="PANTHER" id="PTHR43101">
    <property type="entry name" value="BETA-FRUCTOSIDASE"/>
    <property type="match status" value="1"/>
</dbReference>
<dbReference type="InterPro" id="IPR051214">
    <property type="entry name" value="GH32_Enzymes"/>
</dbReference>
<dbReference type="InterPro" id="IPR001362">
    <property type="entry name" value="Glyco_hydro_32"/>
</dbReference>
<evidence type="ECO:0000256" key="3">
    <source>
        <dbReference type="ARBA" id="ARBA00022801"/>
    </source>
</evidence>
<feature type="domain" description="Glycosyl hydrolase family 32 N-terminal" evidence="5">
    <location>
        <begin position="54"/>
        <end position="332"/>
    </location>
</feature>
<gene>
    <name evidence="7" type="ORF">ACFFUR_12610</name>
</gene>
<evidence type="ECO:0000256" key="2">
    <source>
        <dbReference type="ARBA" id="ARBA00012758"/>
    </source>
</evidence>
<proteinExistence type="inferred from homology"/>
<keyword evidence="3 7" id="KW-0378">Hydrolase</keyword>
<sequence>MIQLLMVLLAFVACQEKEDTSPKIPETETSSTTIYPKPPSAWVGTTNPYYTAGWVGDIMPFYDKGKFHIYFLHDAKIKPEGKGFHSIHQFESTDLVDFDYKGEAISFGKADEPDFAIGTGSVLPYEDEYLFYYTGHNGNEAFVQQHPRESVLFASSQNLQNWEKNEDFILTAPNGYYDYEFRDPHVFYNEEAQEYWMIQSTQYQDSRKAVLLLFTSQNPLTDPWEAQDPLYVSSEEEDYLMLECPDIFKMGDYWYLLFSEWGIKGTHYRMADSSTGPWRKPENDRLDGEYFFAAKTASDGDKRYAFGWTARKMPENDQGNKQWAGNMVIHELVQQDNGELGLKAPNAINALFDQEKPLESLSSTGQVQNNSDDYQLDGMAGFSSVNFAELEGSQKISAHLSFLEGQGVTGFAFGLDNDFENAYRIGFFPEENKIKAFNGTNTQVVTEVDVDLSAGETYKVEIICSGSIAVMYINGQAALSNRIYSMQNQNWGIYAQNNSSTFGKLKLAEENQ</sequence>
<evidence type="ECO:0000259" key="5">
    <source>
        <dbReference type="Pfam" id="PF00251"/>
    </source>
</evidence>
<dbReference type="PANTHER" id="PTHR43101:SF1">
    <property type="entry name" value="BETA-FRUCTOSIDASE"/>
    <property type="match status" value="1"/>
</dbReference>
<dbReference type="Pfam" id="PF00251">
    <property type="entry name" value="Glyco_hydro_32N"/>
    <property type="match status" value="1"/>
</dbReference>
<feature type="domain" description="BT1760-like C-terminal" evidence="6">
    <location>
        <begin position="338"/>
        <end position="502"/>
    </location>
</feature>
<comment type="similarity">
    <text evidence="1">Belongs to the glycosyl hydrolase 32 family.</text>
</comment>
<comment type="caution">
    <text evidence="7">The sequence shown here is derived from an EMBL/GenBank/DDBJ whole genome shotgun (WGS) entry which is preliminary data.</text>
</comment>
<evidence type="ECO:0000259" key="6">
    <source>
        <dbReference type="Pfam" id="PF16346"/>
    </source>
</evidence>
<keyword evidence="4" id="KW-0326">Glycosidase</keyword>
<dbReference type="InterPro" id="IPR032507">
    <property type="entry name" value="BT1760-like_C"/>
</dbReference>
<dbReference type="Gene3D" id="2.115.10.20">
    <property type="entry name" value="Glycosyl hydrolase domain, family 43"/>
    <property type="match status" value="1"/>
</dbReference>
<dbReference type="GO" id="GO:0016787">
    <property type="term" value="F:hydrolase activity"/>
    <property type="evidence" value="ECO:0007669"/>
    <property type="project" value="UniProtKB-KW"/>
</dbReference>
<organism evidence="7 8">
    <name type="scientific">Echinicola jeungdonensis</name>
    <dbReference type="NCBI Taxonomy" id="709343"/>
    <lineage>
        <taxon>Bacteria</taxon>
        <taxon>Pseudomonadati</taxon>
        <taxon>Bacteroidota</taxon>
        <taxon>Cytophagia</taxon>
        <taxon>Cytophagales</taxon>
        <taxon>Cyclobacteriaceae</taxon>
        <taxon>Echinicola</taxon>
    </lineage>
</organism>
<name>A0ABV5J901_9BACT</name>
<dbReference type="InterPro" id="IPR023296">
    <property type="entry name" value="Glyco_hydro_beta-prop_sf"/>
</dbReference>
<protein>
    <recommendedName>
        <fullName evidence="2">beta-fructofuranosidase</fullName>
        <ecNumber evidence="2">3.2.1.26</ecNumber>
    </recommendedName>
</protein>
<dbReference type="Proteomes" id="UP001589654">
    <property type="component" value="Unassembled WGS sequence"/>
</dbReference>
<dbReference type="SMART" id="SM00640">
    <property type="entry name" value="Glyco_32"/>
    <property type="match status" value="1"/>
</dbReference>
<dbReference type="InterPro" id="IPR013148">
    <property type="entry name" value="Glyco_hydro_32_N"/>
</dbReference>
<reference evidence="7 8" key="1">
    <citation type="submission" date="2024-09" db="EMBL/GenBank/DDBJ databases">
        <authorList>
            <person name="Sun Q."/>
            <person name="Mori K."/>
        </authorList>
    </citation>
    <scope>NUCLEOTIDE SEQUENCE [LARGE SCALE GENOMIC DNA]</scope>
    <source>
        <strain evidence="7 8">CECT 7682</strain>
    </source>
</reference>
<dbReference type="Gene3D" id="2.60.120.560">
    <property type="entry name" value="Exo-inulinase, domain 1"/>
    <property type="match status" value="1"/>
</dbReference>
<accession>A0ABV5J901</accession>
<evidence type="ECO:0000313" key="7">
    <source>
        <dbReference type="EMBL" id="MFB9212650.1"/>
    </source>
</evidence>
<dbReference type="Pfam" id="PF16346">
    <property type="entry name" value="GH32_BT1760-like_C"/>
    <property type="match status" value="1"/>
</dbReference>
<dbReference type="CDD" id="cd08995">
    <property type="entry name" value="GH32_EcAec43-like"/>
    <property type="match status" value="1"/>
</dbReference>
<evidence type="ECO:0000256" key="4">
    <source>
        <dbReference type="ARBA" id="ARBA00023295"/>
    </source>
</evidence>